<evidence type="ECO:0008006" key="5">
    <source>
        <dbReference type="Google" id="ProtNLM"/>
    </source>
</evidence>
<proteinExistence type="predicted"/>
<keyword evidence="2" id="KW-1133">Transmembrane helix</keyword>
<dbReference type="Proteomes" id="UP000224915">
    <property type="component" value="Unassembled WGS sequence"/>
</dbReference>
<accession>A0A2A9D484</accession>
<dbReference type="RefSeq" id="WP_098469960.1">
    <property type="nucleotide sequence ID" value="NZ_PDJD01000001.1"/>
</dbReference>
<reference evidence="3 4" key="1">
    <citation type="submission" date="2017-10" db="EMBL/GenBank/DDBJ databases">
        <title>Sequencing the genomes of 1000 actinobacteria strains.</title>
        <authorList>
            <person name="Klenk H.-P."/>
        </authorList>
    </citation>
    <scope>NUCLEOTIDE SEQUENCE [LARGE SCALE GENOMIC DNA]</scope>
    <source>
        <strain evidence="3 4">DSM 21801</strain>
    </source>
</reference>
<feature type="compositionally biased region" description="Acidic residues" evidence="1">
    <location>
        <begin position="251"/>
        <end position="262"/>
    </location>
</feature>
<evidence type="ECO:0000256" key="2">
    <source>
        <dbReference type="SAM" id="Phobius"/>
    </source>
</evidence>
<feature type="compositionally biased region" description="Basic and acidic residues" evidence="1">
    <location>
        <begin position="263"/>
        <end position="277"/>
    </location>
</feature>
<gene>
    <name evidence="3" type="ORF">ATL40_2685</name>
</gene>
<organism evidence="3 4">
    <name type="scientific">Serinibacter salmoneus</name>
    <dbReference type="NCBI Taxonomy" id="556530"/>
    <lineage>
        <taxon>Bacteria</taxon>
        <taxon>Bacillati</taxon>
        <taxon>Actinomycetota</taxon>
        <taxon>Actinomycetes</taxon>
        <taxon>Micrococcales</taxon>
        <taxon>Beutenbergiaceae</taxon>
        <taxon>Serinibacter</taxon>
    </lineage>
</organism>
<keyword evidence="2" id="KW-0812">Transmembrane</keyword>
<keyword evidence="2" id="KW-0472">Membrane</keyword>
<dbReference type="EMBL" id="PDJD01000001">
    <property type="protein sequence ID" value="PFG21065.1"/>
    <property type="molecule type" value="Genomic_DNA"/>
</dbReference>
<sequence length="291" mass="31025">MSAPMLTDPLGMDEAARRKAEEDALASTRRRRRRLLWWSAPVVAVAVIVAGWLVIASTLTLFGVRAYEGQDYPGAVRDFTTTESMNVSDSWKPAFNAGTARYAAGAFATAATDLERALALVPRAAEGEERGWPECAVATNLALAQEGLGDEALAAQDPDMALSFYGTALTHLEGCRVEQYPADDEASSAQQVTAEDAWIRLQEKIAGAQSEGEGGGAEEPEDSDGQDGDSEDPEGSSEDELENPTEQQAPGEEDPDAELLGELEERNREAQQGREEQEQGFGGGSGGGQGW</sequence>
<feature type="compositionally biased region" description="Gly residues" evidence="1">
    <location>
        <begin position="280"/>
        <end position="291"/>
    </location>
</feature>
<dbReference type="AlphaFoldDB" id="A0A2A9D484"/>
<evidence type="ECO:0000313" key="3">
    <source>
        <dbReference type="EMBL" id="PFG21065.1"/>
    </source>
</evidence>
<feature type="compositionally biased region" description="Acidic residues" evidence="1">
    <location>
        <begin position="216"/>
        <end position="243"/>
    </location>
</feature>
<feature type="region of interest" description="Disordered" evidence="1">
    <location>
        <begin position="207"/>
        <end position="291"/>
    </location>
</feature>
<evidence type="ECO:0000256" key="1">
    <source>
        <dbReference type="SAM" id="MobiDB-lite"/>
    </source>
</evidence>
<evidence type="ECO:0000313" key="4">
    <source>
        <dbReference type="Proteomes" id="UP000224915"/>
    </source>
</evidence>
<feature type="transmembrane region" description="Helical" evidence="2">
    <location>
        <begin position="35"/>
        <end position="55"/>
    </location>
</feature>
<dbReference type="OrthoDB" id="3712155at2"/>
<dbReference type="Gene3D" id="1.25.40.10">
    <property type="entry name" value="Tetratricopeptide repeat domain"/>
    <property type="match status" value="1"/>
</dbReference>
<dbReference type="SUPFAM" id="SSF48452">
    <property type="entry name" value="TPR-like"/>
    <property type="match status" value="1"/>
</dbReference>
<protein>
    <recommendedName>
        <fullName evidence="5">Tetratricopeptide repeat protein</fullName>
    </recommendedName>
</protein>
<keyword evidence="4" id="KW-1185">Reference proteome</keyword>
<name>A0A2A9D484_9MICO</name>
<dbReference type="InterPro" id="IPR011990">
    <property type="entry name" value="TPR-like_helical_dom_sf"/>
</dbReference>
<comment type="caution">
    <text evidence="3">The sequence shown here is derived from an EMBL/GenBank/DDBJ whole genome shotgun (WGS) entry which is preliminary data.</text>
</comment>